<proteinExistence type="predicted"/>
<dbReference type="Proteomes" id="UP000604046">
    <property type="component" value="Unassembled WGS sequence"/>
</dbReference>
<comment type="caution">
    <text evidence="1">The sequence shown here is derived from an EMBL/GenBank/DDBJ whole genome shotgun (WGS) entry which is preliminary data.</text>
</comment>
<feature type="non-terminal residue" evidence="1">
    <location>
        <position position="1"/>
    </location>
</feature>
<protein>
    <submittedName>
        <fullName evidence="1">Uncharacterized protein</fullName>
    </submittedName>
</protein>
<dbReference type="AlphaFoldDB" id="A0A812JHC5"/>
<reference evidence="1" key="1">
    <citation type="submission" date="2021-02" db="EMBL/GenBank/DDBJ databases">
        <authorList>
            <person name="Dougan E. K."/>
            <person name="Rhodes N."/>
            <person name="Thang M."/>
            <person name="Chan C."/>
        </authorList>
    </citation>
    <scope>NUCLEOTIDE SEQUENCE</scope>
</reference>
<organism evidence="1 2">
    <name type="scientific">Symbiodinium natans</name>
    <dbReference type="NCBI Taxonomy" id="878477"/>
    <lineage>
        <taxon>Eukaryota</taxon>
        <taxon>Sar</taxon>
        <taxon>Alveolata</taxon>
        <taxon>Dinophyceae</taxon>
        <taxon>Suessiales</taxon>
        <taxon>Symbiodiniaceae</taxon>
        <taxon>Symbiodinium</taxon>
    </lineage>
</organism>
<name>A0A812JHC5_9DINO</name>
<dbReference type="EMBL" id="CAJNDS010000448">
    <property type="protein sequence ID" value="CAE7207577.1"/>
    <property type="molecule type" value="Genomic_DNA"/>
</dbReference>
<sequence>MLSACQQREITRIEQGWAPVESREWHAQLLSGWCGGVGFQLMCVSPLEEAAWFDTGTDQYDLFGRPRAPTPDSPKFYVEWSKVSRTAEWSCGPPGCVADASLKVFENASEMEYKMCLLSVSVHATDFDDTYGREKIEWILINDKEAQKCSCETDDNPAALHGTTVTEQQLSNVSLLATHAEPVRSSDGDGTSAELRRGHRQDCRIRKRAMHPNKLARKRRPLMPSLYAAQMAVELVPNCGCDSAELA</sequence>
<keyword evidence="2" id="KW-1185">Reference proteome</keyword>
<gene>
    <name evidence="1" type="ORF">SNAT2548_LOCUS6712</name>
</gene>
<evidence type="ECO:0000313" key="1">
    <source>
        <dbReference type="EMBL" id="CAE7207577.1"/>
    </source>
</evidence>
<dbReference type="OrthoDB" id="424263at2759"/>
<evidence type="ECO:0000313" key="2">
    <source>
        <dbReference type="Proteomes" id="UP000604046"/>
    </source>
</evidence>
<accession>A0A812JHC5</accession>